<protein>
    <recommendedName>
        <fullName evidence="3">non-specific protein-tyrosine kinase</fullName>
        <ecNumber evidence="3">2.7.10.2</ecNumber>
    </recommendedName>
</protein>
<evidence type="ECO:0000313" key="14">
    <source>
        <dbReference type="EMBL" id="KAA1262400.1"/>
    </source>
</evidence>
<feature type="domain" description="AAA" evidence="13">
    <location>
        <begin position="576"/>
        <end position="709"/>
    </location>
</feature>
<keyword evidence="5" id="KW-0547">Nucleotide-binding</keyword>
<reference evidence="14 15" key="1">
    <citation type="submission" date="2019-08" db="EMBL/GenBank/DDBJ databases">
        <title>Deep-cultivation of Planctomycetes and their phenomic and genomic characterization uncovers novel biology.</title>
        <authorList>
            <person name="Wiegand S."/>
            <person name="Jogler M."/>
            <person name="Boedeker C."/>
            <person name="Pinto D."/>
            <person name="Vollmers J."/>
            <person name="Rivas-Marin E."/>
            <person name="Kohn T."/>
            <person name="Peeters S.H."/>
            <person name="Heuer A."/>
            <person name="Rast P."/>
            <person name="Oberbeckmann S."/>
            <person name="Bunk B."/>
            <person name="Jeske O."/>
            <person name="Meyerdierks A."/>
            <person name="Storesund J.E."/>
            <person name="Kallscheuer N."/>
            <person name="Luecker S."/>
            <person name="Lage O.M."/>
            <person name="Pohl T."/>
            <person name="Merkel B.J."/>
            <person name="Hornburger P."/>
            <person name="Mueller R.-W."/>
            <person name="Bruemmer F."/>
            <person name="Labrenz M."/>
            <person name="Spormann A.M."/>
            <person name="Op Den Camp H."/>
            <person name="Overmann J."/>
            <person name="Amann R."/>
            <person name="Jetten M.S.M."/>
            <person name="Mascher T."/>
            <person name="Medema M.H."/>
            <person name="Devos D.P."/>
            <person name="Kaster A.-K."/>
            <person name="Ovreas L."/>
            <person name="Rohde M."/>
            <person name="Galperin M.Y."/>
            <person name="Jogler C."/>
        </authorList>
    </citation>
    <scope>NUCLEOTIDE SEQUENCE [LARGE SCALE GENOMIC DNA]</scope>
    <source>
        <strain evidence="14 15">LF1</strain>
    </source>
</reference>
<dbReference type="GO" id="GO:0042802">
    <property type="term" value="F:identical protein binding"/>
    <property type="evidence" value="ECO:0007669"/>
    <property type="project" value="UniProtKB-ARBA"/>
</dbReference>
<dbReference type="PANTHER" id="PTHR32309:SF13">
    <property type="entry name" value="FERRIC ENTEROBACTIN TRANSPORT PROTEIN FEPE"/>
    <property type="match status" value="1"/>
</dbReference>
<keyword evidence="7" id="KW-0067">ATP-binding</keyword>
<evidence type="ECO:0000256" key="3">
    <source>
        <dbReference type="ARBA" id="ARBA00011903"/>
    </source>
</evidence>
<evidence type="ECO:0000256" key="12">
    <source>
        <dbReference type="SAM" id="Phobius"/>
    </source>
</evidence>
<dbReference type="FunFam" id="3.40.50.300:FF:000527">
    <property type="entry name" value="Tyrosine-protein kinase etk"/>
    <property type="match status" value="1"/>
</dbReference>
<evidence type="ECO:0000256" key="5">
    <source>
        <dbReference type="ARBA" id="ARBA00022741"/>
    </source>
</evidence>
<dbReference type="InterPro" id="IPR050445">
    <property type="entry name" value="Bact_polysacc_biosynth/exp"/>
</dbReference>
<feature type="transmembrane region" description="Helical" evidence="12">
    <location>
        <begin position="25"/>
        <end position="43"/>
    </location>
</feature>
<feature type="coiled-coil region" evidence="10">
    <location>
        <begin position="379"/>
        <end position="444"/>
    </location>
</feature>
<keyword evidence="12" id="KW-1133">Transmembrane helix</keyword>
<comment type="similarity">
    <text evidence="1">Belongs to the CpsD/CapB family.</text>
</comment>
<dbReference type="EC" id="2.7.10.2" evidence="3"/>
<feature type="region of interest" description="Disordered" evidence="11">
    <location>
        <begin position="802"/>
        <end position="877"/>
    </location>
</feature>
<name>A0A5B1CRW9_9BACT</name>
<evidence type="ECO:0000256" key="9">
    <source>
        <dbReference type="ARBA" id="ARBA00051245"/>
    </source>
</evidence>
<dbReference type="PANTHER" id="PTHR32309">
    <property type="entry name" value="TYROSINE-PROTEIN KINASE"/>
    <property type="match status" value="1"/>
</dbReference>
<dbReference type="Proteomes" id="UP000322699">
    <property type="component" value="Unassembled WGS sequence"/>
</dbReference>
<feature type="coiled-coil region" evidence="10">
    <location>
        <begin position="187"/>
        <end position="252"/>
    </location>
</feature>
<dbReference type="OrthoDB" id="9794577at2"/>
<dbReference type="InterPro" id="IPR027417">
    <property type="entry name" value="P-loop_NTPase"/>
</dbReference>
<dbReference type="NCBIfam" id="TIGR01007">
    <property type="entry name" value="eps_fam"/>
    <property type="match status" value="1"/>
</dbReference>
<evidence type="ECO:0000256" key="6">
    <source>
        <dbReference type="ARBA" id="ARBA00022777"/>
    </source>
</evidence>
<evidence type="ECO:0000256" key="7">
    <source>
        <dbReference type="ARBA" id="ARBA00022840"/>
    </source>
</evidence>
<dbReference type="Gene3D" id="3.40.50.300">
    <property type="entry name" value="P-loop containing nucleotide triphosphate hydrolases"/>
    <property type="match status" value="1"/>
</dbReference>
<dbReference type="SUPFAM" id="SSF52540">
    <property type="entry name" value="P-loop containing nucleoside triphosphate hydrolases"/>
    <property type="match status" value="1"/>
</dbReference>
<evidence type="ECO:0000256" key="10">
    <source>
        <dbReference type="SAM" id="Coils"/>
    </source>
</evidence>
<gene>
    <name evidence="14" type="primary">ywqD_2</name>
    <name evidence="14" type="ORF">LF1_49640</name>
</gene>
<evidence type="ECO:0000256" key="4">
    <source>
        <dbReference type="ARBA" id="ARBA00022679"/>
    </source>
</evidence>
<evidence type="ECO:0000256" key="2">
    <source>
        <dbReference type="ARBA" id="ARBA00008883"/>
    </source>
</evidence>
<proteinExistence type="inferred from homology"/>
<keyword evidence="8" id="KW-0829">Tyrosine-protein kinase</keyword>
<comment type="similarity">
    <text evidence="2">Belongs to the etk/wzc family.</text>
</comment>
<keyword evidence="6 14" id="KW-0418">Kinase</keyword>
<dbReference type="CDD" id="cd05387">
    <property type="entry name" value="BY-kinase"/>
    <property type="match status" value="1"/>
</dbReference>
<evidence type="ECO:0000256" key="8">
    <source>
        <dbReference type="ARBA" id="ARBA00023137"/>
    </source>
</evidence>
<sequence length="877" mass="95798">MTKPSKTISMVTGEIDPIGMIRRRWRLLTFGAVMGVLLSGLYFQTAKKSYQSSVEVLVGQRSSEMTNRGTISDGSAGSDSLGEDQLATHMRLFVARKVVAKAIEMGELNQFKSFAQIARNGGSAVDHIIQNIEVERGGEGSAQDAMVLRVFYRAEEPEEAALVLSAVYNSYKAYIDSQDQDSSKLAVELIEAARETHERELIEADETYRGYVASVPVLLEGDKVRDVHKERLSDMETELNEVRSLLAESSSRLQVIQAAQLSNDDAVNADMGQLALLSQNEVERLQFFVNMARGGARSEAFQAEQPMRQEVAKAHYNRLLDLIQKERALSDTFGSGHPLVEAARQETALTRQFITANTPETNGVKKDDLDPTEMVNTYVMLLKNDIAEYEKRKSLLLAESQKEMLLAKQIEADFMKATSLRAKMQRAQQRYDEVVERLQELKLSRSYAGFSTDLLASAEVPMNPVWPRLPIVLALGLMGGLAMGSLLVLAAETFDSTFSSVEELERATGAAVIAHVPRMPVRELRKAAKAGSALDPSLMAYHSPRSQESEIFRVGRTSMMIANRKDSVQTMMVTSPQPGDGKSTTIANMAISFAQTGKRVLLIDADMRRPVVAKLFGLQHDPGLSDFLGGSMPFVDVISASEVPNLDVMPNGSPTAEPAELLESHQLMRLFQHACDSYDLVLVDAPPVLAVADPAIIAPFVDSVLLTVRVIKNGRGIVDDAIRILDDIQIQPTAVIVNGIDKNVSRSYQYGGYGRNKYGYVGRYHQDYAAKDVASDQPRVVTVNAKTIGSAATAVPVRPTFAQQASQSVNGTESDGLPRQQSSNHQNNMEKLESIIESGKTAKIDGPSKGRPTSPRGGPAPVAAPVSSMPMTPSETV</sequence>
<dbReference type="InterPro" id="IPR005702">
    <property type="entry name" value="Wzc-like_C"/>
</dbReference>
<comment type="caution">
    <text evidence="14">The sequence shown here is derived from an EMBL/GenBank/DDBJ whole genome shotgun (WGS) entry which is preliminary data.</text>
</comment>
<evidence type="ECO:0000313" key="15">
    <source>
        <dbReference type="Proteomes" id="UP000322699"/>
    </source>
</evidence>
<keyword evidence="12" id="KW-0812">Transmembrane</keyword>
<dbReference type="GO" id="GO:0004715">
    <property type="term" value="F:non-membrane spanning protein tyrosine kinase activity"/>
    <property type="evidence" value="ECO:0007669"/>
    <property type="project" value="UniProtKB-EC"/>
</dbReference>
<keyword evidence="12" id="KW-0472">Membrane</keyword>
<evidence type="ECO:0000259" key="13">
    <source>
        <dbReference type="Pfam" id="PF13614"/>
    </source>
</evidence>
<evidence type="ECO:0000256" key="1">
    <source>
        <dbReference type="ARBA" id="ARBA00007316"/>
    </source>
</evidence>
<feature type="compositionally biased region" description="Basic and acidic residues" evidence="11">
    <location>
        <begin position="828"/>
        <end position="848"/>
    </location>
</feature>
<dbReference type="InterPro" id="IPR025669">
    <property type="entry name" value="AAA_dom"/>
</dbReference>
<keyword evidence="15" id="KW-1185">Reference proteome</keyword>
<keyword evidence="10" id="KW-0175">Coiled coil</keyword>
<feature type="compositionally biased region" description="Low complexity" evidence="11">
    <location>
        <begin position="857"/>
        <end position="871"/>
    </location>
</feature>
<dbReference type="RefSeq" id="WP_068266146.1">
    <property type="nucleotide sequence ID" value="NZ_LWSK01000109.1"/>
</dbReference>
<feature type="compositionally biased region" description="Polar residues" evidence="11">
    <location>
        <begin position="802"/>
        <end position="827"/>
    </location>
</feature>
<dbReference type="AlphaFoldDB" id="A0A5B1CRW9"/>
<organism evidence="14 15">
    <name type="scientific">Rubripirellula obstinata</name>
    <dbReference type="NCBI Taxonomy" id="406547"/>
    <lineage>
        <taxon>Bacteria</taxon>
        <taxon>Pseudomonadati</taxon>
        <taxon>Planctomycetota</taxon>
        <taxon>Planctomycetia</taxon>
        <taxon>Pirellulales</taxon>
        <taxon>Pirellulaceae</taxon>
        <taxon>Rubripirellula</taxon>
    </lineage>
</organism>
<comment type="catalytic activity">
    <reaction evidence="9">
        <text>L-tyrosyl-[protein] + ATP = O-phospho-L-tyrosyl-[protein] + ADP + H(+)</text>
        <dbReference type="Rhea" id="RHEA:10596"/>
        <dbReference type="Rhea" id="RHEA-COMP:10136"/>
        <dbReference type="Rhea" id="RHEA-COMP:20101"/>
        <dbReference type="ChEBI" id="CHEBI:15378"/>
        <dbReference type="ChEBI" id="CHEBI:30616"/>
        <dbReference type="ChEBI" id="CHEBI:46858"/>
        <dbReference type="ChEBI" id="CHEBI:61978"/>
        <dbReference type="ChEBI" id="CHEBI:456216"/>
        <dbReference type="EC" id="2.7.10.2"/>
    </reaction>
</comment>
<dbReference type="GO" id="GO:0005524">
    <property type="term" value="F:ATP binding"/>
    <property type="evidence" value="ECO:0007669"/>
    <property type="project" value="UniProtKB-KW"/>
</dbReference>
<keyword evidence="4 14" id="KW-0808">Transferase</keyword>
<evidence type="ECO:0000256" key="11">
    <source>
        <dbReference type="SAM" id="MobiDB-lite"/>
    </source>
</evidence>
<dbReference type="EMBL" id="VRLW01000001">
    <property type="protein sequence ID" value="KAA1262400.1"/>
    <property type="molecule type" value="Genomic_DNA"/>
</dbReference>
<dbReference type="GO" id="GO:0005886">
    <property type="term" value="C:plasma membrane"/>
    <property type="evidence" value="ECO:0007669"/>
    <property type="project" value="UniProtKB-ARBA"/>
</dbReference>
<accession>A0A5B1CRW9</accession>
<dbReference type="Pfam" id="PF13614">
    <property type="entry name" value="AAA_31"/>
    <property type="match status" value="1"/>
</dbReference>